<evidence type="ECO:0000313" key="2">
    <source>
        <dbReference type="EMBL" id="QNN50171.1"/>
    </source>
</evidence>
<dbReference type="KEGG" id="pei:H9L10_03690"/>
<organism evidence="2 3">
    <name type="scientific">Phycicoccus endophyticus</name>
    <dbReference type="NCBI Taxonomy" id="1690220"/>
    <lineage>
        <taxon>Bacteria</taxon>
        <taxon>Bacillati</taxon>
        <taxon>Actinomycetota</taxon>
        <taxon>Actinomycetes</taxon>
        <taxon>Micrococcales</taxon>
        <taxon>Intrasporangiaceae</taxon>
        <taxon>Phycicoccus</taxon>
    </lineage>
</organism>
<dbReference type="AlphaFoldDB" id="A0A7G9R3J6"/>
<accession>A0A7G9R3J6</accession>
<dbReference type="RefSeq" id="WP_166102395.1">
    <property type="nucleotide sequence ID" value="NZ_BMMY01000002.1"/>
</dbReference>
<name>A0A7G9R3J6_9MICO</name>
<dbReference type="EMBL" id="CP060712">
    <property type="protein sequence ID" value="QNN50171.1"/>
    <property type="molecule type" value="Genomic_DNA"/>
</dbReference>
<sequence length="118" mass="12480">MPTTVTPERAREVAATEFVMLAYWRTCLEVGRDSGLVAGMIAAAVDFEPLLGLGRSLTPCEGPGCDLYSTDTYCSPACADAAQTAWEGREEHLQAAYSAGTGRAGAEPRPSLWIGGPR</sequence>
<reference evidence="2 3" key="1">
    <citation type="submission" date="2020-08" db="EMBL/GenBank/DDBJ databases">
        <title>Genome sequence of Phycicoccus endophyticus JCM 31784T.</title>
        <authorList>
            <person name="Hyun D.-W."/>
            <person name="Bae J.-W."/>
        </authorList>
    </citation>
    <scope>NUCLEOTIDE SEQUENCE [LARGE SCALE GENOMIC DNA]</scope>
    <source>
        <strain evidence="2 3">JCM 31784</strain>
    </source>
</reference>
<keyword evidence="3" id="KW-1185">Reference proteome</keyword>
<feature type="region of interest" description="Disordered" evidence="1">
    <location>
        <begin position="97"/>
        <end position="118"/>
    </location>
</feature>
<protein>
    <submittedName>
        <fullName evidence="2">Uncharacterized protein</fullName>
    </submittedName>
</protein>
<dbReference type="Proteomes" id="UP000515976">
    <property type="component" value="Chromosome"/>
</dbReference>
<evidence type="ECO:0000313" key="3">
    <source>
        <dbReference type="Proteomes" id="UP000515976"/>
    </source>
</evidence>
<evidence type="ECO:0000256" key="1">
    <source>
        <dbReference type="SAM" id="MobiDB-lite"/>
    </source>
</evidence>
<proteinExistence type="predicted"/>
<gene>
    <name evidence="2" type="ORF">H9L10_03690</name>
</gene>